<evidence type="ECO:0000256" key="4">
    <source>
        <dbReference type="PROSITE-ProRule" id="PRU00335"/>
    </source>
</evidence>
<dbReference type="GO" id="GO:0000976">
    <property type="term" value="F:transcription cis-regulatory region binding"/>
    <property type="evidence" value="ECO:0007669"/>
    <property type="project" value="TreeGrafter"/>
</dbReference>
<evidence type="ECO:0000259" key="5">
    <source>
        <dbReference type="PROSITE" id="PS50977"/>
    </source>
</evidence>
<reference evidence="6 7" key="1">
    <citation type="submission" date="2020-08" db="EMBL/GenBank/DDBJ databases">
        <title>Sequencing the genomes of 1000 actinobacteria strains.</title>
        <authorList>
            <person name="Klenk H.-P."/>
        </authorList>
    </citation>
    <scope>NUCLEOTIDE SEQUENCE [LARGE SCALE GENOMIC DNA]</scope>
    <source>
        <strain evidence="6 7">DSM 45507</strain>
    </source>
</reference>
<dbReference type="RefSeq" id="WP_185075638.1">
    <property type="nucleotide sequence ID" value="NZ_JACHMB010000001.1"/>
</dbReference>
<keyword evidence="2 4" id="KW-0238">DNA-binding</keyword>
<dbReference type="PRINTS" id="PR00455">
    <property type="entry name" value="HTHTETR"/>
</dbReference>
<dbReference type="GO" id="GO:0003700">
    <property type="term" value="F:DNA-binding transcription factor activity"/>
    <property type="evidence" value="ECO:0007669"/>
    <property type="project" value="TreeGrafter"/>
</dbReference>
<accession>A0A7W9GF00</accession>
<dbReference type="InterPro" id="IPR001647">
    <property type="entry name" value="HTH_TetR"/>
</dbReference>
<evidence type="ECO:0000256" key="1">
    <source>
        <dbReference type="ARBA" id="ARBA00023015"/>
    </source>
</evidence>
<dbReference type="InterPro" id="IPR050109">
    <property type="entry name" value="HTH-type_TetR-like_transc_reg"/>
</dbReference>
<dbReference type="Gene3D" id="1.10.357.10">
    <property type="entry name" value="Tetracycline Repressor, domain 2"/>
    <property type="match status" value="1"/>
</dbReference>
<dbReference type="Pfam" id="PF00440">
    <property type="entry name" value="TetR_N"/>
    <property type="match status" value="1"/>
</dbReference>
<name>A0A7W9GF00_9ACTN</name>
<dbReference type="InterPro" id="IPR036271">
    <property type="entry name" value="Tet_transcr_reg_TetR-rel_C_sf"/>
</dbReference>
<dbReference type="EMBL" id="JACHMB010000001">
    <property type="protein sequence ID" value="MBB5782574.1"/>
    <property type="molecule type" value="Genomic_DNA"/>
</dbReference>
<comment type="caution">
    <text evidence="6">The sequence shown here is derived from an EMBL/GenBank/DDBJ whole genome shotgun (WGS) entry which is preliminary data.</text>
</comment>
<dbReference type="Proteomes" id="UP000579153">
    <property type="component" value="Unassembled WGS sequence"/>
</dbReference>
<dbReference type="InterPro" id="IPR009057">
    <property type="entry name" value="Homeodomain-like_sf"/>
</dbReference>
<keyword evidence="1" id="KW-0805">Transcription regulation</keyword>
<dbReference type="SUPFAM" id="SSF48498">
    <property type="entry name" value="Tetracyclin repressor-like, C-terminal domain"/>
    <property type="match status" value="1"/>
</dbReference>
<protein>
    <submittedName>
        <fullName evidence="6">AcrR family transcriptional regulator</fullName>
    </submittedName>
</protein>
<dbReference type="SUPFAM" id="SSF46689">
    <property type="entry name" value="Homeodomain-like"/>
    <property type="match status" value="1"/>
</dbReference>
<dbReference type="AlphaFoldDB" id="A0A7W9GF00"/>
<dbReference type="PROSITE" id="PS50977">
    <property type="entry name" value="HTH_TETR_2"/>
    <property type="match status" value="1"/>
</dbReference>
<feature type="domain" description="HTH tetR-type" evidence="5">
    <location>
        <begin position="9"/>
        <end position="68"/>
    </location>
</feature>
<keyword evidence="7" id="KW-1185">Reference proteome</keyword>
<evidence type="ECO:0000313" key="7">
    <source>
        <dbReference type="Proteomes" id="UP000579153"/>
    </source>
</evidence>
<keyword evidence="3" id="KW-0804">Transcription</keyword>
<evidence type="ECO:0000256" key="2">
    <source>
        <dbReference type="ARBA" id="ARBA00023125"/>
    </source>
</evidence>
<feature type="DNA-binding region" description="H-T-H motif" evidence="4">
    <location>
        <begin position="31"/>
        <end position="50"/>
    </location>
</feature>
<evidence type="ECO:0000313" key="6">
    <source>
        <dbReference type="EMBL" id="MBB5782574.1"/>
    </source>
</evidence>
<gene>
    <name evidence="6" type="ORF">HD596_009330</name>
</gene>
<dbReference type="PANTHER" id="PTHR30055:SF234">
    <property type="entry name" value="HTH-TYPE TRANSCRIPTIONAL REGULATOR BETI"/>
    <property type="match status" value="1"/>
</dbReference>
<proteinExistence type="predicted"/>
<evidence type="ECO:0000256" key="3">
    <source>
        <dbReference type="ARBA" id="ARBA00023163"/>
    </source>
</evidence>
<organism evidence="6 7">
    <name type="scientific">Nonomuraea jabiensis</name>
    <dbReference type="NCBI Taxonomy" id="882448"/>
    <lineage>
        <taxon>Bacteria</taxon>
        <taxon>Bacillati</taxon>
        <taxon>Actinomycetota</taxon>
        <taxon>Actinomycetes</taxon>
        <taxon>Streptosporangiales</taxon>
        <taxon>Streptosporangiaceae</taxon>
        <taxon>Nonomuraea</taxon>
    </lineage>
</organism>
<dbReference type="PANTHER" id="PTHR30055">
    <property type="entry name" value="HTH-TYPE TRANSCRIPTIONAL REGULATOR RUTR"/>
    <property type="match status" value="1"/>
</dbReference>
<sequence length="181" mass="20059">MPVTRKDAVRNRDRLLAAARRMFAEHGHDVALEEIARDAGVSRTTIYRNFATREELAATVFADNVAQIEHHAAGLRGQPDGAVQLFDFVLDMQLDNRGLAQVLSSADLQWFIEHAHRIAACFEPLLDAGRAAGVVHPVVDVDDLMLAISMGESAVAGSDAAQRDNRHKRVREMLHRALFTR</sequence>